<feature type="domain" description="Transketolase-like C-terminal" evidence="1">
    <location>
        <begin position="6"/>
        <end position="44"/>
    </location>
</feature>
<dbReference type="Pfam" id="PF22613">
    <property type="entry name" value="Transketolase_C_1"/>
    <property type="match status" value="1"/>
</dbReference>
<reference evidence="2 3" key="1">
    <citation type="submission" date="2019-01" db="EMBL/GenBank/DDBJ databases">
        <title>Sequencing of cultivated peanut Arachis hypogaea provides insights into genome evolution and oil improvement.</title>
        <authorList>
            <person name="Chen X."/>
        </authorList>
    </citation>
    <scope>NUCLEOTIDE SEQUENCE [LARGE SCALE GENOMIC DNA]</scope>
    <source>
        <strain evidence="3">cv. Fuhuasheng</strain>
        <tissue evidence="2">Leaves</tissue>
    </source>
</reference>
<comment type="caution">
    <text evidence="2">The sequence shown here is derived from an EMBL/GenBank/DDBJ whole genome shotgun (WGS) entry which is preliminary data.</text>
</comment>
<dbReference type="AlphaFoldDB" id="A0A445E318"/>
<accession>A0A445E318</accession>
<proteinExistence type="predicted"/>
<name>A0A445E318_ARAHY</name>
<evidence type="ECO:0000313" key="2">
    <source>
        <dbReference type="EMBL" id="RYR69755.1"/>
    </source>
</evidence>
<evidence type="ECO:0000259" key="1">
    <source>
        <dbReference type="Pfam" id="PF22613"/>
    </source>
</evidence>
<dbReference type="Proteomes" id="UP000289738">
    <property type="component" value="Chromosome A03"/>
</dbReference>
<protein>
    <recommendedName>
        <fullName evidence="1">Transketolase-like C-terminal domain-containing protein</fullName>
    </recommendedName>
</protein>
<organism evidence="2 3">
    <name type="scientific">Arachis hypogaea</name>
    <name type="common">Peanut</name>
    <dbReference type="NCBI Taxonomy" id="3818"/>
    <lineage>
        <taxon>Eukaryota</taxon>
        <taxon>Viridiplantae</taxon>
        <taxon>Streptophyta</taxon>
        <taxon>Embryophyta</taxon>
        <taxon>Tracheophyta</taxon>
        <taxon>Spermatophyta</taxon>
        <taxon>Magnoliopsida</taxon>
        <taxon>eudicotyledons</taxon>
        <taxon>Gunneridae</taxon>
        <taxon>Pentapetalae</taxon>
        <taxon>rosids</taxon>
        <taxon>fabids</taxon>
        <taxon>Fabales</taxon>
        <taxon>Fabaceae</taxon>
        <taxon>Papilionoideae</taxon>
        <taxon>50 kb inversion clade</taxon>
        <taxon>dalbergioids sensu lato</taxon>
        <taxon>Dalbergieae</taxon>
        <taxon>Pterocarpus clade</taxon>
        <taxon>Arachis</taxon>
    </lineage>
</organism>
<dbReference type="EMBL" id="SDMP01000003">
    <property type="protein sequence ID" value="RYR69755.1"/>
    <property type="molecule type" value="Genomic_DNA"/>
</dbReference>
<sequence length="47" mass="5193">MRLVYAYNLRKEGKAVRVGSFVSWGLFNEQSEAYKESVLPAAISAGV</sequence>
<gene>
    <name evidence="2" type="ORF">Ahy_A03g016307</name>
</gene>
<dbReference type="InterPro" id="IPR055152">
    <property type="entry name" value="Transketolase-like_C_2"/>
</dbReference>
<dbReference type="SUPFAM" id="SSF52922">
    <property type="entry name" value="TK C-terminal domain-like"/>
    <property type="match status" value="1"/>
</dbReference>
<evidence type="ECO:0000313" key="3">
    <source>
        <dbReference type="Proteomes" id="UP000289738"/>
    </source>
</evidence>
<dbReference type="InterPro" id="IPR009014">
    <property type="entry name" value="Transketo_C/PFOR_II"/>
</dbReference>
<keyword evidence="3" id="KW-1185">Reference proteome</keyword>
<dbReference type="Gene3D" id="3.40.50.920">
    <property type="match status" value="1"/>
</dbReference>
<dbReference type="STRING" id="3818.A0A445E318"/>